<dbReference type="InterPro" id="IPR017930">
    <property type="entry name" value="Myb_dom"/>
</dbReference>
<name>A0AAD2EEM8_9LAMI</name>
<evidence type="ECO:0000256" key="4">
    <source>
        <dbReference type="ARBA" id="ARBA00023125"/>
    </source>
</evidence>
<evidence type="ECO:0000313" key="10">
    <source>
        <dbReference type="EMBL" id="CAI9785005.1"/>
    </source>
</evidence>
<sequence>MGRSPSSITDNRLKKGPWTLEEDKKLIDCIHKHGTGSWQLLPKKADLNRCGKSCRLRWTNYLRPDIKRGSFSPDEEQTIIHLHSFHGNKWSTIASHLPGRTDNEIKNFWNTNLRKKLLRSGIDPNTHQPITDVNLLLNLLPTSSFTNLMDPWKYAFKLQADQVTEFAKNRVLQNILRVLSTSPLPIIDTNFLGESLNSSQYGELINWINPLQPLSNPVLPHIANIEAVPEELTTIFNSNETIPEILDHQTNGFGISKSHAEYSLPGLVSATTGTSTANIMDSVNSIHIPNQSLTSNSFETFGYLMDDDASSSLWKDIYQ</sequence>
<evidence type="ECO:0000256" key="3">
    <source>
        <dbReference type="ARBA" id="ARBA00023015"/>
    </source>
</evidence>
<evidence type="ECO:0000256" key="1">
    <source>
        <dbReference type="ARBA" id="ARBA00004123"/>
    </source>
</evidence>
<keyword evidence="6" id="KW-0539">Nucleus</keyword>
<dbReference type="GO" id="GO:0080090">
    <property type="term" value="P:regulation of primary metabolic process"/>
    <property type="evidence" value="ECO:0007669"/>
    <property type="project" value="UniProtKB-ARBA"/>
</dbReference>
<feature type="domain" description="HTH myb-type" evidence="9">
    <location>
        <begin position="63"/>
        <end position="117"/>
    </location>
</feature>
<protein>
    <submittedName>
        <fullName evidence="10">Uncharacterized protein</fullName>
    </submittedName>
</protein>
<keyword evidence="2" id="KW-0677">Repeat</keyword>
<dbReference type="Proteomes" id="UP000834106">
    <property type="component" value="Chromosome 21"/>
</dbReference>
<evidence type="ECO:0000259" key="8">
    <source>
        <dbReference type="PROSITE" id="PS50090"/>
    </source>
</evidence>
<keyword evidence="4" id="KW-0238">DNA-binding</keyword>
<dbReference type="AlphaFoldDB" id="A0AAD2EEM8"/>
<feature type="domain" description="Myb-like" evidence="8">
    <location>
        <begin position="10"/>
        <end position="62"/>
    </location>
</feature>
<reference evidence="10" key="1">
    <citation type="submission" date="2023-05" db="EMBL/GenBank/DDBJ databases">
        <authorList>
            <person name="Huff M."/>
        </authorList>
    </citation>
    <scope>NUCLEOTIDE SEQUENCE</scope>
</reference>
<evidence type="ECO:0000259" key="9">
    <source>
        <dbReference type="PROSITE" id="PS51294"/>
    </source>
</evidence>
<evidence type="ECO:0000256" key="6">
    <source>
        <dbReference type="ARBA" id="ARBA00023242"/>
    </source>
</evidence>
<dbReference type="GO" id="GO:0000976">
    <property type="term" value="F:transcription cis-regulatory region binding"/>
    <property type="evidence" value="ECO:0007669"/>
    <property type="project" value="UniProtKB-ARBA"/>
</dbReference>
<dbReference type="PANTHER" id="PTHR47994:SF5">
    <property type="entry name" value="F14D16.11-RELATED"/>
    <property type="match status" value="1"/>
</dbReference>
<dbReference type="Pfam" id="PF00249">
    <property type="entry name" value="Myb_DNA-binding"/>
    <property type="match status" value="2"/>
</dbReference>
<dbReference type="SUPFAM" id="SSF46689">
    <property type="entry name" value="Homeodomain-like"/>
    <property type="match status" value="1"/>
</dbReference>
<evidence type="ECO:0000256" key="7">
    <source>
        <dbReference type="ARBA" id="ARBA00057804"/>
    </source>
</evidence>
<evidence type="ECO:0000256" key="2">
    <source>
        <dbReference type="ARBA" id="ARBA00022737"/>
    </source>
</evidence>
<dbReference type="Gene3D" id="1.10.10.60">
    <property type="entry name" value="Homeodomain-like"/>
    <property type="match status" value="2"/>
</dbReference>
<dbReference type="PROSITE" id="PS51294">
    <property type="entry name" value="HTH_MYB"/>
    <property type="match status" value="2"/>
</dbReference>
<dbReference type="CDD" id="cd00167">
    <property type="entry name" value="SANT"/>
    <property type="match status" value="2"/>
</dbReference>
<dbReference type="GO" id="GO:0005634">
    <property type="term" value="C:nucleus"/>
    <property type="evidence" value="ECO:0007669"/>
    <property type="project" value="UniProtKB-SubCell"/>
</dbReference>
<dbReference type="FunFam" id="1.10.10.60:FF:000001">
    <property type="entry name" value="MYB-related transcription factor"/>
    <property type="match status" value="1"/>
</dbReference>
<accession>A0AAD2EEM8</accession>
<dbReference type="PROSITE" id="PS50090">
    <property type="entry name" value="MYB_LIKE"/>
    <property type="match status" value="2"/>
</dbReference>
<dbReference type="InterPro" id="IPR009057">
    <property type="entry name" value="Homeodomain-like_sf"/>
</dbReference>
<dbReference type="InterPro" id="IPR015495">
    <property type="entry name" value="Myb_TF_plants"/>
</dbReference>
<dbReference type="EMBL" id="OU503056">
    <property type="protein sequence ID" value="CAI9785005.1"/>
    <property type="molecule type" value="Genomic_DNA"/>
</dbReference>
<feature type="domain" description="Myb-like" evidence="8">
    <location>
        <begin position="63"/>
        <end position="113"/>
    </location>
</feature>
<keyword evidence="5" id="KW-0804">Transcription</keyword>
<dbReference type="FunFam" id="1.10.10.60:FF:000394">
    <property type="entry name" value="MYB transcription factor"/>
    <property type="match status" value="1"/>
</dbReference>
<gene>
    <name evidence="10" type="ORF">FPE_LOCUS32435</name>
</gene>
<keyword evidence="11" id="KW-1185">Reference proteome</keyword>
<dbReference type="PANTHER" id="PTHR47994">
    <property type="entry name" value="F14D16.11-RELATED"/>
    <property type="match status" value="1"/>
</dbReference>
<dbReference type="GO" id="GO:0051707">
    <property type="term" value="P:response to other organism"/>
    <property type="evidence" value="ECO:0007669"/>
    <property type="project" value="UniProtKB-ARBA"/>
</dbReference>
<keyword evidence="3" id="KW-0805">Transcription regulation</keyword>
<evidence type="ECO:0000313" key="11">
    <source>
        <dbReference type="Proteomes" id="UP000834106"/>
    </source>
</evidence>
<evidence type="ECO:0000256" key="5">
    <source>
        <dbReference type="ARBA" id="ARBA00023163"/>
    </source>
</evidence>
<comment type="subcellular location">
    <subcellularLocation>
        <location evidence="1">Nucleus</location>
    </subcellularLocation>
</comment>
<organism evidence="10 11">
    <name type="scientific">Fraxinus pennsylvanica</name>
    <dbReference type="NCBI Taxonomy" id="56036"/>
    <lineage>
        <taxon>Eukaryota</taxon>
        <taxon>Viridiplantae</taxon>
        <taxon>Streptophyta</taxon>
        <taxon>Embryophyta</taxon>
        <taxon>Tracheophyta</taxon>
        <taxon>Spermatophyta</taxon>
        <taxon>Magnoliopsida</taxon>
        <taxon>eudicotyledons</taxon>
        <taxon>Gunneridae</taxon>
        <taxon>Pentapetalae</taxon>
        <taxon>asterids</taxon>
        <taxon>lamiids</taxon>
        <taxon>Lamiales</taxon>
        <taxon>Oleaceae</taxon>
        <taxon>Oleeae</taxon>
        <taxon>Fraxinus</taxon>
    </lineage>
</organism>
<dbReference type="InterPro" id="IPR001005">
    <property type="entry name" value="SANT/Myb"/>
</dbReference>
<dbReference type="SMART" id="SM00717">
    <property type="entry name" value="SANT"/>
    <property type="match status" value="2"/>
</dbReference>
<feature type="domain" description="HTH myb-type" evidence="9">
    <location>
        <begin position="10"/>
        <end position="62"/>
    </location>
</feature>
<comment type="function">
    <text evidence="7">Transcription factor.</text>
</comment>
<proteinExistence type="predicted"/>